<dbReference type="InParanoid" id="A0A061F7U0"/>
<evidence type="ECO:0000313" key="2">
    <source>
        <dbReference type="Proteomes" id="UP000026915"/>
    </source>
</evidence>
<gene>
    <name evidence="1" type="ORF">TCM_031456</name>
</gene>
<dbReference type="HOGENOM" id="CLU_2324926_0_0_1"/>
<accession>A0A061F7U0</accession>
<dbReference type="Proteomes" id="UP000026915">
    <property type="component" value="Chromosome 7"/>
</dbReference>
<sequence length="94" mass="10609">MGFSIRKLANYKSFTHAAKPTSYQQFDRSEVGPTYVQPTRNGYARGFTDQNLADYSSMQKMSSSSNPAWGGDENVDEKATSYISHVRERLRGEC</sequence>
<dbReference type="EMBL" id="CM001885">
    <property type="protein sequence ID" value="EOY12953.1"/>
    <property type="molecule type" value="Genomic_DNA"/>
</dbReference>
<dbReference type="Gramene" id="EOY12953">
    <property type="protein sequence ID" value="EOY12953"/>
    <property type="gene ID" value="TCM_031456"/>
</dbReference>
<name>A0A061F7U0_THECC</name>
<keyword evidence="2" id="KW-1185">Reference proteome</keyword>
<protein>
    <submittedName>
        <fullName evidence="1">Uncharacterized protein</fullName>
    </submittedName>
</protein>
<reference evidence="1 2" key="1">
    <citation type="journal article" date="2013" name="Genome Biol.">
        <title>The genome sequence of the most widely cultivated cacao type and its use to identify candidate genes regulating pod color.</title>
        <authorList>
            <person name="Motamayor J.C."/>
            <person name="Mockaitis K."/>
            <person name="Schmutz J."/>
            <person name="Haiminen N."/>
            <person name="Iii D.L."/>
            <person name="Cornejo O."/>
            <person name="Findley S.D."/>
            <person name="Zheng P."/>
            <person name="Utro F."/>
            <person name="Royaert S."/>
            <person name="Saski C."/>
            <person name="Jenkins J."/>
            <person name="Podicheti R."/>
            <person name="Zhao M."/>
            <person name="Scheffler B.E."/>
            <person name="Stack J.C."/>
            <person name="Feltus F.A."/>
            <person name="Mustiga G.M."/>
            <person name="Amores F."/>
            <person name="Phillips W."/>
            <person name="Marelli J.P."/>
            <person name="May G.D."/>
            <person name="Shapiro H."/>
            <person name="Ma J."/>
            <person name="Bustamante C.D."/>
            <person name="Schnell R.J."/>
            <person name="Main D."/>
            <person name="Gilbert D."/>
            <person name="Parida L."/>
            <person name="Kuhn D.N."/>
        </authorList>
    </citation>
    <scope>NUCLEOTIDE SEQUENCE [LARGE SCALE GENOMIC DNA]</scope>
    <source>
        <strain evidence="2">cv. Matina 1-6</strain>
    </source>
</reference>
<proteinExistence type="predicted"/>
<dbReference type="PANTHER" id="PTHR36030:SF1">
    <property type="entry name" value="CALMODULIN-BINDING DOMAIN-CONTAINING PROTEIN"/>
    <property type="match status" value="1"/>
</dbReference>
<evidence type="ECO:0000313" key="1">
    <source>
        <dbReference type="EMBL" id="EOY12953.1"/>
    </source>
</evidence>
<organism evidence="1 2">
    <name type="scientific">Theobroma cacao</name>
    <name type="common">Cacao</name>
    <name type="synonym">Cocoa</name>
    <dbReference type="NCBI Taxonomy" id="3641"/>
    <lineage>
        <taxon>Eukaryota</taxon>
        <taxon>Viridiplantae</taxon>
        <taxon>Streptophyta</taxon>
        <taxon>Embryophyta</taxon>
        <taxon>Tracheophyta</taxon>
        <taxon>Spermatophyta</taxon>
        <taxon>Magnoliopsida</taxon>
        <taxon>eudicotyledons</taxon>
        <taxon>Gunneridae</taxon>
        <taxon>Pentapetalae</taxon>
        <taxon>rosids</taxon>
        <taxon>malvids</taxon>
        <taxon>Malvales</taxon>
        <taxon>Malvaceae</taxon>
        <taxon>Byttnerioideae</taxon>
        <taxon>Theobroma</taxon>
    </lineage>
</organism>
<dbReference type="PANTHER" id="PTHR36030">
    <property type="entry name" value="CALMODULIN-BINDING DOMAIN-CONTAINING PROTEIN"/>
    <property type="match status" value="1"/>
</dbReference>
<dbReference type="AlphaFoldDB" id="A0A061F7U0"/>